<sequence length="244" mass="27292">MEVGELLKWLVENQQQQQQQQTQLIQQLTDQQQLVWEVLEQQKHQGAGAMTAPGGPSGAALALPLRLVKMTAEDDPEAFLVTFERVATAAHWPEEQWATLLAPHLTGPAQGAYRGLAAQNALHYHKVKEAILDQAGVTPKTHRQKFRAEKYQPGERPRAVVQRLKEAATRWLDPERRTAAQVVDMIVLDQFLQILPPEGRTWVRRHQPTTLGEAVTIMENYLAAKGEEDRGQGAKNPNRGSAPT</sequence>
<dbReference type="CDD" id="cd07936">
    <property type="entry name" value="SCAN"/>
    <property type="match status" value="1"/>
</dbReference>
<dbReference type="STRING" id="13735.ENSPSIP00000000801"/>
<dbReference type="Proteomes" id="UP000007267">
    <property type="component" value="Unassembled WGS sequence"/>
</dbReference>
<protein>
    <recommendedName>
        <fullName evidence="1">SCAN box domain-containing protein</fullName>
    </recommendedName>
</protein>
<evidence type="ECO:0000259" key="1">
    <source>
        <dbReference type="PROSITE" id="PS50804"/>
    </source>
</evidence>
<reference evidence="2" key="3">
    <citation type="submission" date="2025-08" db="UniProtKB">
        <authorList>
            <consortium name="Ensembl"/>
        </authorList>
    </citation>
    <scope>IDENTIFICATION</scope>
</reference>
<evidence type="ECO:0000313" key="2">
    <source>
        <dbReference type="Ensembl" id="ENSPSIP00000000801.1"/>
    </source>
</evidence>
<dbReference type="PANTHER" id="PTHR46888">
    <property type="entry name" value="ZINC KNUCKLE DOMAINCONTAINING PROTEIN-RELATED"/>
    <property type="match status" value="1"/>
</dbReference>
<reference evidence="3" key="1">
    <citation type="submission" date="2011-10" db="EMBL/GenBank/DDBJ databases">
        <authorList>
            <consortium name="Soft-shell Turtle Genome Consortium"/>
        </authorList>
    </citation>
    <scope>NUCLEOTIDE SEQUENCE [LARGE SCALE GENOMIC DNA]</scope>
    <source>
        <strain evidence="3">Daiwa-1</strain>
    </source>
</reference>
<dbReference type="SMART" id="SM00431">
    <property type="entry name" value="SCAN"/>
    <property type="match status" value="1"/>
</dbReference>
<dbReference type="Pfam" id="PF02023">
    <property type="entry name" value="SCAN"/>
    <property type="match status" value="1"/>
</dbReference>
<dbReference type="HOGENOM" id="CLU_913807_0_0_1"/>
<dbReference type="PANTHER" id="PTHR46888:SF1">
    <property type="entry name" value="RIBONUCLEASE H"/>
    <property type="match status" value="1"/>
</dbReference>
<dbReference type="InterPro" id="IPR003309">
    <property type="entry name" value="SCAN_dom"/>
</dbReference>
<dbReference type="InterPro" id="IPR038269">
    <property type="entry name" value="SCAN_sf"/>
</dbReference>
<dbReference type="EMBL" id="AGCU01090613">
    <property type="status" value="NOT_ANNOTATED_CDS"/>
    <property type="molecule type" value="Genomic_DNA"/>
</dbReference>
<proteinExistence type="predicted"/>
<reference evidence="2" key="4">
    <citation type="submission" date="2025-09" db="UniProtKB">
        <authorList>
            <consortium name="Ensembl"/>
        </authorList>
    </citation>
    <scope>IDENTIFICATION</scope>
</reference>
<dbReference type="Ensembl" id="ENSPSIT00000000801.1">
    <property type="protein sequence ID" value="ENSPSIP00000000801.1"/>
    <property type="gene ID" value="ENSPSIG00000000801.1"/>
</dbReference>
<dbReference type="GeneTree" id="ENSGT00940000159113"/>
<evidence type="ECO:0000313" key="3">
    <source>
        <dbReference type="Proteomes" id="UP000007267"/>
    </source>
</evidence>
<name>K7EYE1_PELSI</name>
<keyword evidence="3" id="KW-1185">Reference proteome</keyword>
<dbReference type="SUPFAM" id="SSF47353">
    <property type="entry name" value="Retrovirus capsid dimerization domain-like"/>
    <property type="match status" value="1"/>
</dbReference>
<reference evidence="3" key="2">
    <citation type="journal article" date="2013" name="Nat. Genet.">
        <title>The draft genomes of soft-shell turtle and green sea turtle yield insights into the development and evolution of the turtle-specific body plan.</title>
        <authorList>
            <person name="Wang Z."/>
            <person name="Pascual-Anaya J."/>
            <person name="Zadissa A."/>
            <person name="Li W."/>
            <person name="Niimura Y."/>
            <person name="Huang Z."/>
            <person name="Li C."/>
            <person name="White S."/>
            <person name="Xiong Z."/>
            <person name="Fang D."/>
            <person name="Wang B."/>
            <person name="Ming Y."/>
            <person name="Chen Y."/>
            <person name="Zheng Y."/>
            <person name="Kuraku S."/>
            <person name="Pignatelli M."/>
            <person name="Herrero J."/>
            <person name="Beal K."/>
            <person name="Nozawa M."/>
            <person name="Li Q."/>
            <person name="Wang J."/>
            <person name="Zhang H."/>
            <person name="Yu L."/>
            <person name="Shigenobu S."/>
            <person name="Wang J."/>
            <person name="Liu J."/>
            <person name="Flicek P."/>
            <person name="Searle S."/>
            <person name="Wang J."/>
            <person name="Kuratani S."/>
            <person name="Yin Y."/>
            <person name="Aken B."/>
            <person name="Zhang G."/>
            <person name="Irie N."/>
        </authorList>
    </citation>
    <scope>NUCLEOTIDE SEQUENCE [LARGE SCALE GENOMIC DNA]</scope>
    <source>
        <strain evidence="3">Daiwa-1</strain>
    </source>
</reference>
<dbReference type="AlphaFoldDB" id="K7EYE1"/>
<organism evidence="2 3">
    <name type="scientific">Pelodiscus sinensis</name>
    <name type="common">Chinese softshell turtle</name>
    <name type="synonym">Trionyx sinensis</name>
    <dbReference type="NCBI Taxonomy" id="13735"/>
    <lineage>
        <taxon>Eukaryota</taxon>
        <taxon>Metazoa</taxon>
        <taxon>Chordata</taxon>
        <taxon>Craniata</taxon>
        <taxon>Vertebrata</taxon>
        <taxon>Euteleostomi</taxon>
        <taxon>Archelosauria</taxon>
        <taxon>Testudinata</taxon>
        <taxon>Testudines</taxon>
        <taxon>Cryptodira</taxon>
        <taxon>Trionychia</taxon>
        <taxon>Trionychidae</taxon>
        <taxon>Pelodiscus</taxon>
    </lineage>
</organism>
<dbReference type="Gene3D" id="1.10.4020.10">
    <property type="entry name" value="DNA breaking-rejoining enzymes"/>
    <property type="match status" value="1"/>
</dbReference>
<dbReference type="OMA" id="HAQATER"/>
<feature type="domain" description="SCAN box" evidence="1">
    <location>
        <begin position="143"/>
        <end position="220"/>
    </location>
</feature>
<dbReference type="PROSITE" id="PS50804">
    <property type="entry name" value="SCAN_BOX"/>
    <property type="match status" value="1"/>
</dbReference>
<dbReference type="eggNOG" id="KOG1721">
    <property type="taxonomic scope" value="Eukaryota"/>
</dbReference>
<accession>K7EYE1</accession>